<keyword evidence="13" id="KW-1185">Reference proteome</keyword>
<evidence type="ECO:0000256" key="8">
    <source>
        <dbReference type="ARBA" id="ARBA00023163"/>
    </source>
</evidence>
<dbReference type="FunFam" id="3.30.160.60:FF:001228">
    <property type="entry name" value="Zinc finger protein 236"/>
    <property type="match status" value="1"/>
</dbReference>
<dbReference type="PROSITE" id="PS50157">
    <property type="entry name" value="ZINC_FINGER_C2H2_2"/>
    <property type="match status" value="4"/>
</dbReference>
<feature type="domain" description="C2H2-type" evidence="11">
    <location>
        <begin position="252"/>
        <end position="281"/>
    </location>
</feature>
<organism evidence="12 13">
    <name type="scientific">Laodelphax striatellus</name>
    <name type="common">Small brown planthopper</name>
    <name type="synonym">Delphax striatella</name>
    <dbReference type="NCBI Taxonomy" id="195883"/>
    <lineage>
        <taxon>Eukaryota</taxon>
        <taxon>Metazoa</taxon>
        <taxon>Ecdysozoa</taxon>
        <taxon>Arthropoda</taxon>
        <taxon>Hexapoda</taxon>
        <taxon>Insecta</taxon>
        <taxon>Pterygota</taxon>
        <taxon>Neoptera</taxon>
        <taxon>Paraneoptera</taxon>
        <taxon>Hemiptera</taxon>
        <taxon>Auchenorrhyncha</taxon>
        <taxon>Fulgoroidea</taxon>
        <taxon>Delphacidae</taxon>
        <taxon>Criomorphinae</taxon>
        <taxon>Laodelphax</taxon>
    </lineage>
</organism>
<evidence type="ECO:0000256" key="4">
    <source>
        <dbReference type="ARBA" id="ARBA00022771"/>
    </source>
</evidence>
<dbReference type="InterPro" id="IPR050717">
    <property type="entry name" value="C2H2-ZF_Transcription_Reg"/>
</dbReference>
<dbReference type="EMBL" id="QKKF02030383">
    <property type="protein sequence ID" value="RZF34769.1"/>
    <property type="molecule type" value="Genomic_DNA"/>
</dbReference>
<name>A0A482WMK4_LAOST</name>
<dbReference type="GO" id="GO:0005634">
    <property type="term" value="C:nucleus"/>
    <property type="evidence" value="ECO:0007669"/>
    <property type="project" value="UniProtKB-SubCell"/>
</dbReference>
<evidence type="ECO:0000256" key="10">
    <source>
        <dbReference type="PROSITE-ProRule" id="PRU00042"/>
    </source>
</evidence>
<sequence length="296" mass="33840">MENAKFSDEPVVYIKEERTNISALNPIDLNIQDEEDESSDRSEHKVYCSLTVVNPEEITYDSVGSDEFNSDWVFGLQNSDSNLQPIIRNSDIGQSLSLENSSDACLIGAAELSNDSLYSKLDNSSSDNSNYTFFPQPNESSLVNFNPEEEVDDWNKSVPEQIKLKKTFICPKCNKVFASRSNLERHSTVHSDVKPFQCVECKKMFSRRVHLERHKFMHMDQKPFTCDICSKGFTQKGHLEKHKIVHSGLKPFQCANCQKMFARKESLKRHTELRICQNKVPKANQTKAETGDNNRS</sequence>
<keyword evidence="2" id="KW-0479">Metal-binding</keyword>
<dbReference type="GO" id="GO:0000981">
    <property type="term" value="F:DNA-binding transcription factor activity, RNA polymerase II-specific"/>
    <property type="evidence" value="ECO:0007669"/>
    <property type="project" value="TreeGrafter"/>
</dbReference>
<dbReference type="SMART" id="SM00355">
    <property type="entry name" value="ZnF_C2H2"/>
    <property type="match status" value="4"/>
</dbReference>
<feature type="domain" description="C2H2-type" evidence="11">
    <location>
        <begin position="168"/>
        <end position="195"/>
    </location>
</feature>
<dbReference type="GO" id="GO:0000977">
    <property type="term" value="F:RNA polymerase II transcription regulatory region sequence-specific DNA binding"/>
    <property type="evidence" value="ECO:0007669"/>
    <property type="project" value="TreeGrafter"/>
</dbReference>
<dbReference type="PANTHER" id="PTHR14196:SF12">
    <property type="entry name" value="ZINC FINGER PROTEIN 208-LIKE"/>
    <property type="match status" value="1"/>
</dbReference>
<evidence type="ECO:0000259" key="11">
    <source>
        <dbReference type="PROSITE" id="PS50157"/>
    </source>
</evidence>
<feature type="domain" description="C2H2-type" evidence="11">
    <location>
        <begin position="196"/>
        <end position="223"/>
    </location>
</feature>
<dbReference type="SUPFAM" id="SSF57667">
    <property type="entry name" value="beta-beta-alpha zinc fingers"/>
    <property type="match status" value="2"/>
</dbReference>
<evidence type="ECO:0000313" key="13">
    <source>
        <dbReference type="Proteomes" id="UP000291343"/>
    </source>
</evidence>
<evidence type="ECO:0000256" key="5">
    <source>
        <dbReference type="ARBA" id="ARBA00022833"/>
    </source>
</evidence>
<dbReference type="GO" id="GO:0008270">
    <property type="term" value="F:zinc ion binding"/>
    <property type="evidence" value="ECO:0007669"/>
    <property type="project" value="UniProtKB-KW"/>
</dbReference>
<keyword evidence="9" id="KW-0539">Nucleus</keyword>
<keyword evidence="8" id="KW-0804">Transcription</keyword>
<dbReference type="SMR" id="A0A482WMK4"/>
<dbReference type="FunFam" id="3.30.160.60:FF:001498">
    <property type="entry name" value="Zinc finger protein 404"/>
    <property type="match status" value="1"/>
</dbReference>
<dbReference type="Pfam" id="PF00096">
    <property type="entry name" value="zf-C2H2"/>
    <property type="match status" value="4"/>
</dbReference>
<evidence type="ECO:0000256" key="3">
    <source>
        <dbReference type="ARBA" id="ARBA00022737"/>
    </source>
</evidence>
<keyword evidence="5" id="KW-0862">Zinc</keyword>
<evidence type="ECO:0000313" key="12">
    <source>
        <dbReference type="EMBL" id="RZF34769.1"/>
    </source>
</evidence>
<keyword evidence="7" id="KW-0238">DNA-binding</keyword>
<dbReference type="Proteomes" id="UP000291343">
    <property type="component" value="Unassembled WGS sequence"/>
</dbReference>
<protein>
    <recommendedName>
        <fullName evidence="11">C2H2-type domain-containing protein</fullName>
    </recommendedName>
</protein>
<reference evidence="12 13" key="1">
    <citation type="journal article" date="2017" name="Gigascience">
        <title>Genome sequence of the small brown planthopper, Laodelphax striatellus.</title>
        <authorList>
            <person name="Zhu J."/>
            <person name="Jiang F."/>
            <person name="Wang X."/>
            <person name="Yang P."/>
            <person name="Bao Y."/>
            <person name="Zhao W."/>
            <person name="Wang W."/>
            <person name="Lu H."/>
            <person name="Wang Q."/>
            <person name="Cui N."/>
            <person name="Li J."/>
            <person name="Chen X."/>
            <person name="Luo L."/>
            <person name="Yu J."/>
            <person name="Kang L."/>
            <person name="Cui F."/>
        </authorList>
    </citation>
    <scope>NUCLEOTIDE SEQUENCE [LARGE SCALE GENOMIC DNA]</scope>
    <source>
        <strain evidence="12">Lst14</strain>
    </source>
</reference>
<evidence type="ECO:0000256" key="1">
    <source>
        <dbReference type="ARBA" id="ARBA00004123"/>
    </source>
</evidence>
<comment type="subcellular location">
    <subcellularLocation>
        <location evidence="1">Nucleus</location>
    </subcellularLocation>
</comment>
<evidence type="ECO:0000256" key="9">
    <source>
        <dbReference type="ARBA" id="ARBA00023242"/>
    </source>
</evidence>
<proteinExistence type="predicted"/>
<evidence type="ECO:0000256" key="2">
    <source>
        <dbReference type="ARBA" id="ARBA00022723"/>
    </source>
</evidence>
<comment type="caution">
    <text evidence="12">The sequence shown here is derived from an EMBL/GenBank/DDBJ whole genome shotgun (WGS) entry which is preliminary data.</text>
</comment>
<evidence type="ECO:0000256" key="7">
    <source>
        <dbReference type="ARBA" id="ARBA00023125"/>
    </source>
</evidence>
<dbReference type="STRING" id="195883.A0A482WMK4"/>
<dbReference type="InterPro" id="IPR036236">
    <property type="entry name" value="Znf_C2H2_sf"/>
</dbReference>
<keyword evidence="6" id="KW-0805">Transcription regulation</keyword>
<dbReference type="PROSITE" id="PS00028">
    <property type="entry name" value="ZINC_FINGER_C2H2_1"/>
    <property type="match status" value="3"/>
</dbReference>
<dbReference type="Gene3D" id="3.30.160.60">
    <property type="entry name" value="Classic Zinc Finger"/>
    <property type="match status" value="4"/>
</dbReference>
<dbReference type="AlphaFoldDB" id="A0A482WMK4"/>
<keyword evidence="3" id="KW-0677">Repeat</keyword>
<accession>A0A482WMK4</accession>
<gene>
    <name evidence="12" type="ORF">LSTR_LSTR007821</name>
</gene>
<feature type="domain" description="C2H2-type" evidence="11">
    <location>
        <begin position="224"/>
        <end position="251"/>
    </location>
</feature>
<evidence type="ECO:0000256" key="6">
    <source>
        <dbReference type="ARBA" id="ARBA00023015"/>
    </source>
</evidence>
<dbReference type="InParanoid" id="A0A482WMK4"/>
<dbReference type="FunFam" id="3.30.160.60:FF:000100">
    <property type="entry name" value="Zinc finger 45-like"/>
    <property type="match status" value="1"/>
</dbReference>
<dbReference type="InterPro" id="IPR013087">
    <property type="entry name" value="Znf_C2H2_type"/>
</dbReference>
<dbReference type="OrthoDB" id="3533395at2759"/>
<keyword evidence="4 10" id="KW-0863">Zinc-finger</keyword>
<dbReference type="PANTHER" id="PTHR14196">
    <property type="entry name" value="ODD-SKIPPED - RELATED"/>
    <property type="match status" value="1"/>
</dbReference>